<reference evidence="1" key="1">
    <citation type="submission" date="2021-03" db="EMBL/GenBank/DDBJ databases">
        <title>Draft genome sequence of rust myrtle Austropuccinia psidii MF-1, a brazilian biotype.</title>
        <authorList>
            <person name="Quecine M.C."/>
            <person name="Pachon D.M.R."/>
            <person name="Bonatelli M.L."/>
            <person name="Correr F.H."/>
            <person name="Franceschini L.M."/>
            <person name="Leite T.F."/>
            <person name="Margarido G.R.A."/>
            <person name="Almeida C.A."/>
            <person name="Ferrarezi J.A."/>
            <person name="Labate C.A."/>
        </authorList>
    </citation>
    <scope>NUCLEOTIDE SEQUENCE</scope>
    <source>
        <strain evidence="1">MF-1</strain>
    </source>
</reference>
<proteinExistence type="predicted"/>
<gene>
    <name evidence="1" type="ORF">O181_111494</name>
</gene>
<dbReference type="Proteomes" id="UP000765509">
    <property type="component" value="Unassembled WGS sequence"/>
</dbReference>
<keyword evidence="2" id="KW-1185">Reference proteome</keyword>
<name>A0A9Q3K236_9BASI</name>
<sequence length="106" mass="11753">MDKCFKTEGGRVTGRMATFGHPLQGLTDYSPYQKHPKTPENPRILHTTGECMSQVKLIERTAFEKVFADSGVSIYLTDTASFSTDFRNITAFVISLTVPMSSITIS</sequence>
<comment type="caution">
    <text evidence="1">The sequence shown here is derived from an EMBL/GenBank/DDBJ whole genome shotgun (WGS) entry which is preliminary data.</text>
</comment>
<dbReference type="AlphaFoldDB" id="A0A9Q3K236"/>
<evidence type="ECO:0000313" key="1">
    <source>
        <dbReference type="EMBL" id="MBW0571779.1"/>
    </source>
</evidence>
<dbReference type="EMBL" id="AVOT02088803">
    <property type="protein sequence ID" value="MBW0571779.1"/>
    <property type="molecule type" value="Genomic_DNA"/>
</dbReference>
<organism evidence="1 2">
    <name type="scientific">Austropuccinia psidii MF-1</name>
    <dbReference type="NCBI Taxonomy" id="1389203"/>
    <lineage>
        <taxon>Eukaryota</taxon>
        <taxon>Fungi</taxon>
        <taxon>Dikarya</taxon>
        <taxon>Basidiomycota</taxon>
        <taxon>Pucciniomycotina</taxon>
        <taxon>Pucciniomycetes</taxon>
        <taxon>Pucciniales</taxon>
        <taxon>Sphaerophragmiaceae</taxon>
        <taxon>Austropuccinia</taxon>
    </lineage>
</organism>
<protein>
    <submittedName>
        <fullName evidence="1">Uncharacterized protein</fullName>
    </submittedName>
</protein>
<evidence type="ECO:0000313" key="2">
    <source>
        <dbReference type="Proteomes" id="UP000765509"/>
    </source>
</evidence>
<accession>A0A9Q3K236</accession>